<dbReference type="InterPro" id="IPR009003">
    <property type="entry name" value="Peptidase_S1_PA"/>
</dbReference>
<proteinExistence type="inferred from homology"/>
<dbReference type="SMART" id="SM00228">
    <property type="entry name" value="PDZ"/>
    <property type="match status" value="2"/>
</dbReference>
<keyword evidence="7" id="KW-0378">Hydrolase</keyword>
<evidence type="ECO:0000256" key="5">
    <source>
        <dbReference type="ARBA" id="ARBA00022737"/>
    </source>
</evidence>
<dbReference type="SUPFAM" id="SSF50156">
    <property type="entry name" value="PDZ domain-like"/>
    <property type="match status" value="2"/>
</dbReference>
<organism evidence="11 12">
    <name type="scientific">Archangium minus</name>
    <dbReference type="NCBI Taxonomy" id="83450"/>
    <lineage>
        <taxon>Bacteria</taxon>
        <taxon>Pseudomonadati</taxon>
        <taxon>Myxococcota</taxon>
        <taxon>Myxococcia</taxon>
        <taxon>Myxococcales</taxon>
        <taxon>Cystobacterineae</taxon>
        <taxon>Archangiaceae</taxon>
        <taxon>Archangium</taxon>
    </lineage>
</organism>
<evidence type="ECO:0000313" key="12">
    <source>
        <dbReference type="Proteomes" id="UP001611383"/>
    </source>
</evidence>
<keyword evidence="4" id="KW-0732">Signal</keyword>
<dbReference type="CDD" id="cd10839">
    <property type="entry name" value="cpPDZ1_DegP-like"/>
    <property type="match status" value="1"/>
</dbReference>
<name>A0ABY9XC99_9BACT</name>
<dbReference type="InterPro" id="IPR001478">
    <property type="entry name" value="PDZ"/>
</dbReference>
<dbReference type="InterPro" id="IPR001940">
    <property type="entry name" value="Peptidase_S1C"/>
</dbReference>
<comment type="subcellular location">
    <subcellularLocation>
        <location evidence="1">Periplasm</location>
    </subcellularLocation>
</comment>
<feature type="domain" description="PDZ" evidence="10">
    <location>
        <begin position="312"/>
        <end position="408"/>
    </location>
</feature>
<comment type="similarity">
    <text evidence="2">Belongs to the peptidase S1C family.</text>
</comment>
<feature type="domain" description="PDZ" evidence="10">
    <location>
        <begin position="426"/>
        <end position="493"/>
    </location>
</feature>
<accession>A0ABY9XC99</accession>
<dbReference type="PROSITE" id="PS50106">
    <property type="entry name" value="PDZ"/>
    <property type="match status" value="2"/>
</dbReference>
<dbReference type="InterPro" id="IPR041489">
    <property type="entry name" value="PDZ_6"/>
</dbReference>
<feature type="compositionally biased region" description="Low complexity" evidence="9">
    <location>
        <begin position="58"/>
        <end position="77"/>
    </location>
</feature>
<reference evidence="11 12" key="1">
    <citation type="submission" date="2019-08" db="EMBL/GenBank/DDBJ databases">
        <title>Archangium and Cystobacter genomes.</title>
        <authorList>
            <person name="Chen I.-C.K."/>
            <person name="Wielgoss S."/>
        </authorList>
    </citation>
    <scope>NUCLEOTIDE SEQUENCE [LARGE SCALE GENOMIC DNA]</scope>
    <source>
        <strain evidence="11 12">Cbm 6</strain>
    </source>
</reference>
<sequence>MLSASTGCEARTREQGRSQAPWEQRAAPAPAEQGRQAEQGTPPAPPSQVQEPGTGGSAQQPQAQQPQTQQPQQAPPQLEAAMGGSGASPSIADLVEAVNDSVVNVEVQARAPSMGGMPSDLFERFFGGPGGPGGPGMPGMPEGGPEARERVQQGEGSGFIIDPNGLILTNNHVVENAIDIRIRLNDGREFDAKVLGRDPLTDIALLKLQGDVKNLPVARLGNSDDIRVGEPVVAIGNPFGLTSSVSAGILSARARDIQAGPYDNFLQTDAAINPGNSGGPLFNMKGEVIGINTAIVGGGTGIGFAVPSNMAKALLPQLEKGVIRRGWLGVSVQDLTPELAQALKVSVRKGAIVTDVQPGTPSAQAGLKQDDVITAINGTAVESSRGLTRDIGFRAPGETVRLTVFRNGKQQEVQVKLGERPDLEGLASIPDGNREEETGHRLGLRLQDVDPRMAPGVRQGAMIIDVEPGSPADRAGLQPGMVVVEAGGKQVRNPREFAQIVRAQKPGAVLLLRIQVGENRLLRALTIPERK</sequence>
<dbReference type="Gene3D" id="2.40.10.120">
    <property type="match status" value="1"/>
</dbReference>
<dbReference type="Gene3D" id="2.30.42.10">
    <property type="match status" value="2"/>
</dbReference>
<dbReference type="PRINTS" id="PR00834">
    <property type="entry name" value="PROTEASES2C"/>
</dbReference>
<dbReference type="Proteomes" id="UP001611383">
    <property type="component" value="Chromosome"/>
</dbReference>
<evidence type="ECO:0000256" key="1">
    <source>
        <dbReference type="ARBA" id="ARBA00004418"/>
    </source>
</evidence>
<evidence type="ECO:0000256" key="3">
    <source>
        <dbReference type="ARBA" id="ARBA00022670"/>
    </source>
</evidence>
<keyword evidence="12" id="KW-1185">Reference proteome</keyword>
<dbReference type="PANTHER" id="PTHR22939">
    <property type="entry name" value="SERINE PROTEASE FAMILY S1C HTRA-RELATED"/>
    <property type="match status" value="1"/>
</dbReference>
<dbReference type="Pfam" id="PF13180">
    <property type="entry name" value="PDZ_2"/>
    <property type="match status" value="1"/>
</dbReference>
<keyword evidence="3" id="KW-0645">Protease</keyword>
<evidence type="ECO:0000256" key="4">
    <source>
        <dbReference type="ARBA" id="ARBA00022729"/>
    </source>
</evidence>
<dbReference type="SUPFAM" id="SSF50494">
    <property type="entry name" value="Trypsin-like serine proteases"/>
    <property type="match status" value="1"/>
</dbReference>
<dbReference type="Pfam" id="PF13365">
    <property type="entry name" value="Trypsin_2"/>
    <property type="match status" value="1"/>
</dbReference>
<keyword evidence="5" id="KW-0677">Repeat</keyword>
<keyword evidence="8" id="KW-0720">Serine protease</keyword>
<evidence type="ECO:0000256" key="8">
    <source>
        <dbReference type="ARBA" id="ARBA00022825"/>
    </source>
</evidence>
<dbReference type="InterPro" id="IPR011782">
    <property type="entry name" value="Pept_S1C_Do"/>
</dbReference>
<dbReference type="Pfam" id="PF17820">
    <property type="entry name" value="PDZ_6"/>
    <property type="match status" value="1"/>
</dbReference>
<dbReference type="EMBL" id="CP043494">
    <property type="protein sequence ID" value="WNG52968.1"/>
    <property type="molecule type" value="Genomic_DNA"/>
</dbReference>
<keyword evidence="6" id="KW-0574">Periplasm</keyword>
<gene>
    <name evidence="11" type="ORF">F0U60_46440</name>
</gene>
<evidence type="ECO:0000256" key="9">
    <source>
        <dbReference type="SAM" id="MobiDB-lite"/>
    </source>
</evidence>
<evidence type="ECO:0000256" key="6">
    <source>
        <dbReference type="ARBA" id="ARBA00022764"/>
    </source>
</evidence>
<feature type="region of interest" description="Disordered" evidence="9">
    <location>
        <begin position="1"/>
        <end position="89"/>
    </location>
</feature>
<dbReference type="PANTHER" id="PTHR22939:SF129">
    <property type="entry name" value="SERINE PROTEASE HTRA2, MITOCHONDRIAL"/>
    <property type="match status" value="1"/>
</dbReference>
<dbReference type="NCBIfam" id="TIGR02037">
    <property type="entry name" value="degP_htrA_DO"/>
    <property type="match status" value="1"/>
</dbReference>
<protein>
    <submittedName>
        <fullName evidence="11">Do family serine endopeptidase</fullName>
    </submittedName>
</protein>
<evidence type="ECO:0000256" key="2">
    <source>
        <dbReference type="ARBA" id="ARBA00010541"/>
    </source>
</evidence>
<evidence type="ECO:0000259" key="10">
    <source>
        <dbReference type="PROSITE" id="PS50106"/>
    </source>
</evidence>
<evidence type="ECO:0000313" key="11">
    <source>
        <dbReference type="EMBL" id="WNG52968.1"/>
    </source>
</evidence>
<dbReference type="InterPro" id="IPR036034">
    <property type="entry name" value="PDZ_sf"/>
</dbReference>
<evidence type="ECO:0000256" key="7">
    <source>
        <dbReference type="ARBA" id="ARBA00022801"/>
    </source>
</evidence>